<accession>A0ABV5STB1</accession>
<dbReference type="RefSeq" id="WP_157422600.1">
    <property type="nucleotide sequence ID" value="NZ_BAAANI010000002.1"/>
</dbReference>
<reference evidence="2 3" key="1">
    <citation type="submission" date="2024-09" db="EMBL/GenBank/DDBJ databases">
        <authorList>
            <person name="Sun Q."/>
            <person name="Mori K."/>
        </authorList>
    </citation>
    <scope>NUCLEOTIDE SEQUENCE [LARGE SCALE GENOMIC DNA]</scope>
    <source>
        <strain evidence="2 3">JCM 14321</strain>
    </source>
</reference>
<sequence>MDQHRPFSAEVTSDGWHDAATAWAASALGERGAGVTAVAQPRVRPWSTQLVIDAGRGEEAARFWFKANCRAQAFEPGLQAFLASVLPDAVADPIAADPERGWMLTADHGATLREARGEAGATAHDWLAVVAEWARVQRALVGRAEEIAALGVPDCSPGTVPARFELMLERVLGLAPGHPSAPGDETASALRAARPRVAEAAETLAASGLTPTLQHGDLHPGNVFAAAAGEPGRLRVFDFGDAQWAHPVEAILIPTAVMEYGGLDPTPVEAAFRGAWAESGALDDDRWAELVAAAEITQAVNRSLTWWDCLAEASGSETSEWGESVLRHLSRVLGRDDD</sequence>
<protein>
    <submittedName>
        <fullName evidence="2">Phosphotransferase</fullName>
    </submittedName>
</protein>
<dbReference type="EMBL" id="JBHMBL010000002">
    <property type="protein sequence ID" value="MFB9642691.1"/>
    <property type="molecule type" value="Genomic_DNA"/>
</dbReference>
<proteinExistence type="predicted"/>
<dbReference type="InterPro" id="IPR011009">
    <property type="entry name" value="Kinase-like_dom_sf"/>
</dbReference>
<dbReference type="Pfam" id="PF01636">
    <property type="entry name" value="APH"/>
    <property type="match status" value="1"/>
</dbReference>
<organism evidence="2 3">
    <name type="scientific">Agromyces lapidis</name>
    <dbReference type="NCBI Taxonomy" id="279574"/>
    <lineage>
        <taxon>Bacteria</taxon>
        <taxon>Bacillati</taxon>
        <taxon>Actinomycetota</taxon>
        <taxon>Actinomycetes</taxon>
        <taxon>Micrococcales</taxon>
        <taxon>Microbacteriaceae</taxon>
        <taxon>Agromyces</taxon>
    </lineage>
</organism>
<dbReference type="Proteomes" id="UP001589667">
    <property type="component" value="Unassembled WGS sequence"/>
</dbReference>
<name>A0ABV5STB1_9MICO</name>
<evidence type="ECO:0000313" key="3">
    <source>
        <dbReference type="Proteomes" id="UP001589667"/>
    </source>
</evidence>
<dbReference type="SUPFAM" id="SSF56112">
    <property type="entry name" value="Protein kinase-like (PK-like)"/>
    <property type="match status" value="1"/>
</dbReference>
<gene>
    <name evidence="2" type="ORF">ACFFQV_10370</name>
</gene>
<keyword evidence="3" id="KW-1185">Reference proteome</keyword>
<feature type="domain" description="Aminoglycoside phosphotransferase" evidence="1">
    <location>
        <begin position="118"/>
        <end position="249"/>
    </location>
</feature>
<dbReference type="Gene3D" id="3.90.1200.10">
    <property type="match status" value="1"/>
</dbReference>
<evidence type="ECO:0000259" key="1">
    <source>
        <dbReference type="Pfam" id="PF01636"/>
    </source>
</evidence>
<comment type="caution">
    <text evidence="2">The sequence shown here is derived from an EMBL/GenBank/DDBJ whole genome shotgun (WGS) entry which is preliminary data.</text>
</comment>
<evidence type="ECO:0000313" key="2">
    <source>
        <dbReference type="EMBL" id="MFB9642691.1"/>
    </source>
</evidence>
<dbReference type="InterPro" id="IPR002575">
    <property type="entry name" value="Aminoglycoside_PTrfase"/>
</dbReference>